<dbReference type="Proteomes" id="UP001549691">
    <property type="component" value="Unassembled WGS sequence"/>
</dbReference>
<keyword evidence="1" id="KW-0378">Hydrolase</keyword>
<protein>
    <submittedName>
        <fullName evidence="1">Alpha/beta hydrolase-fold protein</fullName>
    </submittedName>
</protein>
<dbReference type="GO" id="GO:0016787">
    <property type="term" value="F:hydrolase activity"/>
    <property type="evidence" value="ECO:0007669"/>
    <property type="project" value="UniProtKB-KW"/>
</dbReference>
<evidence type="ECO:0000313" key="1">
    <source>
        <dbReference type="EMBL" id="MET7013081.1"/>
    </source>
</evidence>
<dbReference type="Pfam" id="PF00756">
    <property type="entry name" value="Esterase"/>
    <property type="match status" value="1"/>
</dbReference>
<organism evidence="1 2">
    <name type="scientific">Uliginosibacterium flavum</name>
    <dbReference type="NCBI Taxonomy" id="1396831"/>
    <lineage>
        <taxon>Bacteria</taxon>
        <taxon>Pseudomonadati</taxon>
        <taxon>Pseudomonadota</taxon>
        <taxon>Betaproteobacteria</taxon>
        <taxon>Rhodocyclales</taxon>
        <taxon>Zoogloeaceae</taxon>
        <taxon>Uliginosibacterium</taxon>
    </lineage>
</organism>
<keyword evidence="2" id="KW-1185">Reference proteome</keyword>
<dbReference type="InterPro" id="IPR029058">
    <property type="entry name" value="AB_hydrolase_fold"/>
</dbReference>
<gene>
    <name evidence="1" type="ORF">ABXR19_02690</name>
</gene>
<dbReference type="SUPFAM" id="SSF53474">
    <property type="entry name" value="alpha/beta-Hydrolases"/>
    <property type="match status" value="1"/>
</dbReference>
<name>A0ABV2TGN2_9RHOO</name>
<comment type="caution">
    <text evidence="1">The sequence shown here is derived from an EMBL/GenBank/DDBJ whole genome shotgun (WGS) entry which is preliminary data.</text>
</comment>
<sequence length="246" mass="26679">MRTLTDALATRPDTLLVLLPGAETVLEDFQRYGFIDAVRSRGIAVDILAADLNYTHVMARTVVSTLHVEVIVPARAAGYRHIWLAGISLGGLNALLYTSTHAEELAGIHLMAPYPGTGDILAEIRAAGGPQAWFGTTESLQGDERVFWRWLVEQAAAGSPLPVSFSCGSEDRFVRNQRLLASLLPAERVEYLPGGHDWPTWQALWASWLDGLPFSLGCAMRTDHANGAHCAPYEDPRPAGFSGDAS</sequence>
<dbReference type="EMBL" id="JBEWZI010000002">
    <property type="protein sequence ID" value="MET7013081.1"/>
    <property type="molecule type" value="Genomic_DNA"/>
</dbReference>
<dbReference type="RefSeq" id="WP_354599540.1">
    <property type="nucleotide sequence ID" value="NZ_JBEWZI010000002.1"/>
</dbReference>
<accession>A0ABV2TGN2</accession>
<reference evidence="1 2" key="1">
    <citation type="submission" date="2024-07" db="EMBL/GenBank/DDBJ databases">
        <title>Uliginosibacterium flavum JJ3220;KACC:17644.</title>
        <authorList>
            <person name="Kim M.K."/>
        </authorList>
    </citation>
    <scope>NUCLEOTIDE SEQUENCE [LARGE SCALE GENOMIC DNA]</scope>
    <source>
        <strain evidence="1 2">KACC:17644</strain>
    </source>
</reference>
<dbReference type="Gene3D" id="3.40.50.1820">
    <property type="entry name" value="alpha/beta hydrolase"/>
    <property type="match status" value="1"/>
</dbReference>
<evidence type="ECO:0000313" key="2">
    <source>
        <dbReference type="Proteomes" id="UP001549691"/>
    </source>
</evidence>
<dbReference type="InterPro" id="IPR000801">
    <property type="entry name" value="Esterase-like"/>
</dbReference>
<proteinExistence type="predicted"/>